<organism evidence="4 5">
    <name type="scientific">Fulvivirga kasyanovii</name>
    <dbReference type="NCBI Taxonomy" id="396812"/>
    <lineage>
        <taxon>Bacteria</taxon>
        <taxon>Pseudomonadati</taxon>
        <taxon>Bacteroidota</taxon>
        <taxon>Cytophagia</taxon>
        <taxon>Cytophagales</taxon>
        <taxon>Fulvivirgaceae</taxon>
        <taxon>Fulvivirga</taxon>
    </lineage>
</organism>
<evidence type="ECO:0000313" key="5">
    <source>
        <dbReference type="Proteomes" id="UP000798808"/>
    </source>
</evidence>
<dbReference type="Proteomes" id="UP000798808">
    <property type="component" value="Unassembled WGS sequence"/>
</dbReference>
<sequence length="228" mass="25857">MTGLSYVDSGLSCDTFNIIHVFSGNEFEKQELTDAVRHFRKRNLDFCIWVSRENLTPQVRACFEALELDIQGEEVGMVLDLDDYEPIDKLGHVNIQKVNTREHLIQYAEVIARNWNPADENVIRYYETTAALYLDTDTGIELFLYLHEGVPVAGVEMFPSNDEVAGLYGLATLEAYRGKGIGFALMTHALNTAKASGYKRMILQASEDGIGIYKKLGFRELTNYFEYS</sequence>
<accession>A0ABW9RLJ5</accession>
<dbReference type="InterPro" id="IPR050680">
    <property type="entry name" value="YpeA/RimI_acetyltransf"/>
</dbReference>
<evidence type="ECO:0000256" key="1">
    <source>
        <dbReference type="ARBA" id="ARBA00022679"/>
    </source>
</evidence>
<reference evidence="4 5" key="1">
    <citation type="submission" date="2019-02" db="EMBL/GenBank/DDBJ databases">
        <authorList>
            <person name="Goldberg S.R."/>
            <person name="Haltli B.A."/>
            <person name="Correa H."/>
            <person name="Russell K.G."/>
        </authorList>
    </citation>
    <scope>NUCLEOTIDE SEQUENCE [LARGE SCALE GENOMIC DNA]</scope>
    <source>
        <strain evidence="4 5">JCM 16186</strain>
    </source>
</reference>
<feature type="domain" description="N-acetyltransferase" evidence="3">
    <location>
        <begin position="93"/>
        <end position="228"/>
    </location>
</feature>
<gene>
    <name evidence="4" type="ORF">E1163_02310</name>
</gene>
<dbReference type="InterPro" id="IPR000182">
    <property type="entry name" value="GNAT_dom"/>
</dbReference>
<dbReference type="PROSITE" id="PS51186">
    <property type="entry name" value="GNAT"/>
    <property type="match status" value="1"/>
</dbReference>
<dbReference type="InterPro" id="IPR016181">
    <property type="entry name" value="Acyl_CoA_acyltransferase"/>
</dbReference>
<evidence type="ECO:0000259" key="3">
    <source>
        <dbReference type="PROSITE" id="PS51186"/>
    </source>
</evidence>
<keyword evidence="5" id="KW-1185">Reference proteome</keyword>
<evidence type="ECO:0000256" key="2">
    <source>
        <dbReference type="ARBA" id="ARBA00023315"/>
    </source>
</evidence>
<keyword evidence="2" id="KW-0012">Acyltransferase</keyword>
<dbReference type="SUPFAM" id="SSF55729">
    <property type="entry name" value="Acyl-CoA N-acyltransferases (Nat)"/>
    <property type="match status" value="1"/>
</dbReference>
<dbReference type="CDD" id="cd04301">
    <property type="entry name" value="NAT_SF"/>
    <property type="match status" value="1"/>
</dbReference>
<comment type="caution">
    <text evidence="4">The sequence shown here is derived from an EMBL/GenBank/DDBJ whole genome shotgun (WGS) entry which is preliminary data.</text>
</comment>
<dbReference type="Pfam" id="PF00583">
    <property type="entry name" value="Acetyltransf_1"/>
    <property type="match status" value="1"/>
</dbReference>
<keyword evidence="1" id="KW-0808">Transferase</keyword>
<dbReference type="PANTHER" id="PTHR43420:SF12">
    <property type="entry name" value="N-ACETYLTRANSFERASE DOMAIN-CONTAINING PROTEIN"/>
    <property type="match status" value="1"/>
</dbReference>
<dbReference type="Gene3D" id="3.40.630.30">
    <property type="match status" value="1"/>
</dbReference>
<dbReference type="PANTHER" id="PTHR43420">
    <property type="entry name" value="ACETYLTRANSFERASE"/>
    <property type="match status" value="1"/>
</dbReference>
<proteinExistence type="predicted"/>
<name>A0ABW9RLJ5_9BACT</name>
<evidence type="ECO:0000313" key="4">
    <source>
        <dbReference type="EMBL" id="MTI23775.1"/>
    </source>
</evidence>
<dbReference type="EMBL" id="SMLW01000299">
    <property type="protein sequence ID" value="MTI23775.1"/>
    <property type="molecule type" value="Genomic_DNA"/>
</dbReference>
<protein>
    <submittedName>
        <fullName evidence="4">N-acetyltransferase</fullName>
    </submittedName>
</protein>